<dbReference type="EMBL" id="MNCJ02000329">
    <property type="protein sequence ID" value="KAF5767191.1"/>
    <property type="molecule type" value="Genomic_DNA"/>
</dbReference>
<organism evidence="1 2">
    <name type="scientific">Helianthus annuus</name>
    <name type="common">Common sunflower</name>
    <dbReference type="NCBI Taxonomy" id="4232"/>
    <lineage>
        <taxon>Eukaryota</taxon>
        <taxon>Viridiplantae</taxon>
        <taxon>Streptophyta</taxon>
        <taxon>Embryophyta</taxon>
        <taxon>Tracheophyta</taxon>
        <taxon>Spermatophyta</taxon>
        <taxon>Magnoliopsida</taxon>
        <taxon>eudicotyledons</taxon>
        <taxon>Gunneridae</taxon>
        <taxon>Pentapetalae</taxon>
        <taxon>asterids</taxon>
        <taxon>campanulids</taxon>
        <taxon>Asterales</taxon>
        <taxon>Asteraceae</taxon>
        <taxon>Asteroideae</taxon>
        <taxon>Heliantheae alliance</taxon>
        <taxon>Heliantheae</taxon>
        <taxon>Helianthus</taxon>
    </lineage>
</organism>
<gene>
    <name evidence="1" type="ORF">HanXRQr2_Chr14g0621471</name>
</gene>
<evidence type="ECO:0000313" key="1">
    <source>
        <dbReference type="EMBL" id="KAF5767191.1"/>
    </source>
</evidence>
<dbReference type="Proteomes" id="UP000215914">
    <property type="component" value="Unassembled WGS sequence"/>
</dbReference>
<name>A0A9K3E5G4_HELAN</name>
<protein>
    <submittedName>
        <fullName evidence="1">Uncharacterized protein</fullName>
    </submittedName>
</protein>
<sequence>MCLSKYIVSGKTRIVSPNQYVCVYSESFKYKSVLTCDDAGVNNNVRNYANNVRN</sequence>
<proteinExistence type="predicted"/>
<dbReference type="AlphaFoldDB" id="A0A9K3E5G4"/>
<keyword evidence="2" id="KW-1185">Reference proteome</keyword>
<comment type="caution">
    <text evidence="1">The sequence shown here is derived from an EMBL/GenBank/DDBJ whole genome shotgun (WGS) entry which is preliminary data.</text>
</comment>
<reference evidence="1" key="1">
    <citation type="journal article" date="2017" name="Nature">
        <title>The sunflower genome provides insights into oil metabolism, flowering and Asterid evolution.</title>
        <authorList>
            <person name="Badouin H."/>
            <person name="Gouzy J."/>
            <person name="Grassa C.J."/>
            <person name="Murat F."/>
            <person name="Staton S.E."/>
            <person name="Cottret L."/>
            <person name="Lelandais-Briere C."/>
            <person name="Owens G.L."/>
            <person name="Carrere S."/>
            <person name="Mayjonade B."/>
            <person name="Legrand L."/>
            <person name="Gill N."/>
            <person name="Kane N.C."/>
            <person name="Bowers J.E."/>
            <person name="Hubner S."/>
            <person name="Bellec A."/>
            <person name="Berard A."/>
            <person name="Berges H."/>
            <person name="Blanchet N."/>
            <person name="Boniface M.C."/>
            <person name="Brunel D."/>
            <person name="Catrice O."/>
            <person name="Chaidir N."/>
            <person name="Claudel C."/>
            <person name="Donnadieu C."/>
            <person name="Faraut T."/>
            <person name="Fievet G."/>
            <person name="Helmstetter N."/>
            <person name="King M."/>
            <person name="Knapp S.J."/>
            <person name="Lai Z."/>
            <person name="Le Paslier M.C."/>
            <person name="Lippi Y."/>
            <person name="Lorenzon L."/>
            <person name="Mandel J.R."/>
            <person name="Marage G."/>
            <person name="Marchand G."/>
            <person name="Marquand E."/>
            <person name="Bret-Mestries E."/>
            <person name="Morien E."/>
            <person name="Nambeesan S."/>
            <person name="Nguyen T."/>
            <person name="Pegot-Espagnet P."/>
            <person name="Pouilly N."/>
            <person name="Raftis F."/>
            <person name="Sallet E."/>
            <person name="Schiex T."/>
            <person name="Thomas J."/>
            <person name="Vandecasteele C."/>
            <person name="Vares D."/>
            <person name="Vear F."/>
            <person name="Vautrin S."/>
            <person name="Crespi M."/>
            <person name="Mangin B."/>
            <person name="Burke J.M."/>
            <person name="Salse J."/>
            <person name="Munos S."/>
            <person name="Vincourt P."/>
            <person name="Rieseberg L.H."/>
            <person name="Langlade N.B."/>
        </authorList>
    </citation>
    <scope>NUCLEOTIDE SEQUENCE</scope>
    <source>
        <tissue evidence="1">Leaves</tissue>
    </source>
</reference>
<reference evidence="1" key="2">
    <citation type="submission" date="2020-06" db="EMBL/GenBank/DDBJ databases">
        <title>Helianthus annuus Genome sequencing and assembly Release 2.</title>
        <authorList>
            <person name="Gouzy J."/>
            <person name="Langlade N."/>
            <person name="Munos S."/>
        </authorList>
    </citation>
    <scope>NUCLEOTIDE SEQUENCE</scope>
    <source>
        <tissue evidence="1">Leaves</tissue>
    </source>
</reference>
<accession>A0A9K3E5G4</accession>
<dbReference type="Gramene" id="mRNA:HanXRQr2_Chr14g0621471">
    <property type="protein sequence ID" value="CDS:HanXRQr2_Chr14g0621471.1"/>
    <property type="gene ID" value="HanXRQr2_Chr14g0621471"/>
</dbReference>
<evidence type="ECO:0000313" key="2">
    <source>
        <dbReference type="Proteomes" id="UP000215914"/>
    </source>
</evidence>